<feature type="transmembrane region" description="Helical" evidence="12">
    <location>
        <begin position="6"/>
        <end position="26"/>
    </location>
</feature>
<evidence type="ECO:0000313" key="14">
    <source>
        <dbReference type="Proteomes" id="UP000006310"/>
    </source>
</evidence>
<organism evidence="13 14">
    <name type="scientific">Huiozyma naganishii (strain ATCC MYA-139 / BCRC 22969 / CBS 8797 / KCTC 17520 / NBRC 10181 / NCYC 3082 / Yp74L-3)</name>
    <name type="common">Yeast</name>
    <name type="synonym">Kazachstania naganishii</name>
    <dbReference type="NCBI Taxonomy" id="1071383"/>
    <lineage>
        <taxon>Eukaryota</taxon>
        <taxon>Fungi</taxon>
        <taxon>Dikarya</taxon>
        <taxon>Ascomycota</taxon>
        <taxon>Saccharomycotina</taxon>
        <taxon>Saccharomycetes</taxon>
        <taxon>Saccharomycetales</taxon>
        <taxon>Saccharomycetaceae</taxon>
        <taxon>Huiozyma</taxon>
    </lineage>
</organism>
<dbReference type="SUPFAM" id="SSF52540">
    <property type="entry name" value="P-loop containing nucleoside triphosphate hydrolases"/>
    <property type="match status" value="1"/>
</dbReference>
<dbReference type="eggNOG" id="KOG0090">
    <property type="taxonomic scope" value="Eukaryota"/>
</dbReference>
<sequence length="265" mass="29310">MESILDVKVIVSLAAVFITCCVLLLLRRNQHAAHSVSRGGKLANAKGLKSQKSIVVAGPSHSGKTTLFTRLTTESFRSCVLSQEPSIKHDYLPGHTNLLEFPGHVKLRYKLFDFLKGNKNVKGVVYVVDSTVDLKELTNTAEFLVDVLNVTENSNPAIDVLIACNKFDFFTARPPAKIKQAIEREIGHIITRKKKSLNEVKKNGNSEDVDGGDSDDEEDSLPLFSQVQYSGSFNFEQLEGTVEFISGSAMKNKVDGWCDWMSELS</sequence>
<keyword evidence="9 12" id="KW-0472">Membrane</keyword>
<keyword evidence="10" id="KW-0675">Receptor</keyword>
<dbReference type="AlphaFoldDB" id="J7R820"/>
<feature type="region of interest" description="Disordered" evidence="11">
    <location>
        <begin position="201"/>
        <end position="220"/>
    </location>
</feature>
<dbReference type="RefSeq" id="XP_022465236.1">
    <property type="nucleotide sequence ID" value="XM_022608773.1"/>
</dbReference>
<evidence type="ECO:0000256" key="12">
    <source>
        <dbReference type="SAM" id="Phobius"/>
    </source>
</evidence>
<evidence type="ECO:0000256" key="8">
    <source>
        <dbReference type="ARBA" id="ARBA00023134"/>
    </source>
</evidence>
<evidence type="ECO:0000256" key="11">
    <source>
        <dbReference type="SAM" id="MobiDB-lite"/>
    </source>
</evidence>
<evidence type="ECO:0000256" key="1">
    <source>
        <dbReference type="ARBA" id="ARBA00004389"/>
    </source>
</evidence>
<dbReference type="CDD" id="cd04105">
    <property type="entry name" value="SR_beta"/>
    <property type="match status" value="1"/>
</dbReference>
<dbReference type="InterPro" id="IPR019009">
    <property type="entry name" value="SRP_receptor_beta_su"/>
</dbReference>
<dbReference type="HOGENOM" id="CLU_091084_1_0_1"/>
<evidence type="ECO:0000313" key="13">
    <source>
        <dbReference type="EMBL" id="CCK70990.1"/>
    </source>
</evidence>
<evidence type="ECO:0000256" key="7">
    <source>
        <dbReference type="ARBA" id="ARBA00022989"/>
    </source>
</evidence>
<feature type="compositionally biased region" description="Acidic residues" evidence="11">
    <location>
        <begin position="207"/>
        <end position="220"/>
    </location>
</feature>
<keyword evidence="5" id="KW-0547">Nucleotide-binding</keyword>
<keyword evidence="4 12" id="KW-0812">Transmembrane</keyword>
<evidence type="ECO:0000256" key="2">
    <source>
        <dbReference type="ARBA" id="ARBA00005619"/>
    </source>
</evidence>
<reference evidence="13 14" key="1">
    <citation type="journal article" date="2011" name="Proc. Natl. Acad. Sci. U.S.A.">
        <title>Evolutionary erosion of yeast sex chromosomes by mating-type switching accidents.</title>
        <authorList>
            <person name="Gordon J.L."/>
            <person name="Armisen D."/>
            <person name="Proux-Wera E."/>
            <person name="Oheigeartaigh S.S."/>
            <person name="Byrne K.P."/>
            <person name="Wolfe K.H."/>
        </authorList>
    </citation>
    <scope>NUCLEOTIDE SEQUENCE [LARGE SCALE GENOMIC DNA]</scope>
    <source>
        <strain evidence="14">ATCC MYA-139 / BCRC 22969 / CBS 8797 / CCRC 22969 / KCTC 17520 / NBRC 10181 / NCYC 3082</strain>
    </source>
</reference>
<dbReference type="InterPro" id="IPR042292">
    <property type="entry name" value="ARL15"/>
</dbReference>
<evidence type="ECO:0000256" key="9">
    <source>
        <dbReference type="ARBA" id="ARBA00023136"/>
    </source>
</evidence>
<dbReference type="GO" id="GO:0005525">
    <property type="term" value="F:GTP binding"/>
    <property type="evidence" value="ECO:0007669"/>
    <property type="project" value="UniProtKB-KW"/>
</dbReference>
<dbReference type="Gene3D" id="3.40.50.300">
    <property type="entry name" value="P-loop containing nucleotide triphosphate hydrolases"/>
    <property type="match status" value="1"/>
</dbReference>
<evidence type="ECO:0000256" key="4">
    <source>
        <dbReference type="ARBA" id="ARBA00022692"/>
    </source>
</evidence>
<dbReference type="Pfam" id="PF09439">
    <property type="entry name" value="SRPRB"/>
    <property type="match status" value="1"/>
</dbReference>
<dbReference type="Proteomes" id="UP000006310">
    <property type="component" value="Chromosome 6"/>
</dbReference>
<dbReference type="GO" id="GO:0042802">
    <property type="term" value="F:identical protein binding"/>
    <property type="evidence" value="ECO:0007669"/>
    <property type="project" value="EnsemblFungi"/>
</dbReference>
<dbReference type="STRING" id="1071383.J7R820"/>
<accession>J7R820</accession>
<protein>
    <recommendedName>
        <fullName evidence="3">Signal recognition particle receptor subunit beta</fullName>
    </recommendedName>
</protein>
<dbReference type="GO" id="GO:0045047">
    <property type="term" value="P:protein targeting to ER"/>
    <property type="evidence" value="ECO:0007669"/>
    <property type="project" value="EnsemblFungi"/>
</dbReference>
<dbReference type="GeneID" id="34526705"/>
<evidence type="ECO:0000256" key="6">
    <source>
        <dbReference type="ARBA" id="ARBA00022824"/>
    </source>
</evidence>
<keyword evidence="8" id="KW-0342">GTP-binding</keyword>
<dbReference type="PANTHER" id="PTHR46693">
    <property type="entry name" value="ADP-RIBOSYLATION FACTOR-LIKE PROTEIN 15"/>
    <property type="match status" value="1"/>
</dbReference>
<dbReference type="OMA" id="CWIDERA"/>
<keyword evidence="14" id="KW-1185">Reference proteome</keyword>
<evidence type="ECO:0000256" key="5">
    <source>
        <dbReference type="ARBA" id="ARBA00022741"/>
    </source>
</evidence>
<evidence type="ECO:0000256" key="10">
    <source>
        <dbReference type="ARBA" id="ARBA00023170"/>
    </source>
</evidence>
<dbReference type="GO" id="GO:0005047">
    <property type="term" value="F:signal recognition particle binding"/>
    <property type="evidence" value="ECO:0007669"/>
    <property type="project" value="EnsemblFungi"/>
</dbReference>
<proteinExistence type="inferred from homology"/>
<dbReference type="OrthoDB" id="41266at2759"/>
<dbReference type="InterPro" id="IPR027417">
    <property type="entry name" value="P-loop_NTPase"/>
</dbReference>
<keyword evidence="6" id="KW-0256">Endoplasmic reticulum</keyword>
<comment type="similarity">
    <text evidence="2">Belongs to the SRP receptor beta subunit family.</text>
</comment>
<comment type="subcellular location">
    <subcellularLocation>
        <location evidence="1">Endoplasmic reticulum membrane</location>
        <topology evidence="1">Single-pass membrane protein</topology>
    </subcellularLocation>
</comment>
<keyword evidence="7 12" id="KW-1133">Transmembrane helix</keyword>
<evidence type="ECO:0000256" key="3">
    <source>
        <dbReference type="ARBA" id="ARBA00020256"/>
    </source>
</evidence>
<reference evidence="14" key="2">
    <citation type="submission" date="2012-08" db="EMBL/GenBank/DDBJ databases">
        <title>Genome sequence of Kazachstania naganishii.</title>
        <authorList>
            <person name="Gordon J.L."/>
            <person name="Armisen D."/>
            <person name="Proux-Wera E."/>
            <person name="OhEigeartaigh S.S."/>
            <person name="Byrne K.P."/>
            <person name="Wolfe K.H."/>
        </authorList>
    </citation>
    <scope>NUCLEOTIDE SEQUENCE [LARGE SCALE GENOMIC DNA]</scope>
    <source>
        <strain evidence="14">ATCC MYA-139 / BCRC 22969 / CBS 8797 / CCRC 22969 / KCTC 17520 / NBRC 10181 / NCYC 3082</strain>
    </source>
</reference>
<gene>
    <name evidence="13" type="primary">KNAG0F03280</name>
    <name evidence="13" type="ordered locus">KNAG_0F03280</name>
</gene>
<name>J7R820_HUIN7</name>
<dbReference type="EMBL" id="HE978319">
    <property type="protein sequence ID" value="CCK70990.1"/>
    <property type="molecule type" value="Genomic_DNA"/>
</dbReference>
<dbReference type="PANTHER" id="PTHR46693:SF1">
    <property type="entry name" value="ADP-RIBOSYLATION FACTOR-LIKE PROTEIN 15"/>
    <property type="match status" value="1"/>
</dbReference>
<dbReference type="GO" id="GO:0005785">
    <property type="term" value="C:signal recognition particle receptor complex"/>
    <property type="evidence" value="ECO:0007669"/>
    <property type="project" value="EnsemblFungi"/>
</dbReference>
<dbReference type="KEGG" id="kng:KNAG_0F03280"/>